<evidence type="ECO:0008006" key="8">
    <source>
        <dbReference type="Google" id="ProtNLM"/>
    </source>
</evidence>
<dbReference type="RefSeq" id="WP_106268417.1">
    <property type="nucleotide sequence ID" value="NZ_PVTX01000008.1"/>
</dbReference>
<evidence type="ECO:0000256" key="3">
    <source>
        <dbReference type="ARBA" id="ARBA00022989"/>
    </source>
</evidence>
<evidence type="ECO:0000256" key="2">
    <source>
        <dbReference type="ARBA" id="ARBA00022692"/>
    </source>
</evidence>
<evidence type="ECO:0000313" key="7">
    <source>
        <dbReference type="Proteomes" id="UP000239895"/>
    </source>
</evidence>
<evidence type="ECO:0000256" key="4">
    <source>
        <dbReference type="ARBA" id="ARBA00023136"/>
    </source>
</evidence>
<comment type="caution">
    <text evidence="6">The sequence shown here is derived from an EMBL/GenBank/DDBJ whole genome shotgun (WGS) entry which is preliminary data.</text>
</comment>
<keyword evidence="3 5" id="KW-1133">Transmembrane helix</keyword>
<gene>
    <name evidence="6" type="ORF">BCL65_10854</name>
</gene>
<dbReference type="InterPro" id="IPR019109">
    <property type="entry name" value="MamF_MmsF"/>
</dbReference>
<feature type="transmembrane region" description="Helical" evidence="5">
    <location>
        <begin position="26"/>
        <end position="56"/>
    </location>
</feature>
<evidence type="ECO:0000313" key="6">
    <source>
        <dbReference type="EMBL" id="PRZ05075.1"/>
    </source>
</evidence>
<proteinExistence type="predicted"/>
<accession>A0ABX5EEN4</accession>
<organism evidence="6 7">
    <name type="scientific">Isoptericola halotolerans</name>
    <dbReference type="NCBI Taxonomy" id="300560"/>
    <lineage>
        <taxon>Bacteria</taxon>
        <taxon>Bacillati</taxon>
        <taxon>Actinomycetota</taxon>
        <taxon>Actinomycetes</taxon>
        <taxon>Micrococcales</taxon>
        <taxon>Promicromonosporaceae</taxon>
        <taxon>Isoptericola</taxon>
    </lineage>
</organism>
<reference evidence="6 7" key="1">
    <citation type="submission" date="2018-03" db="EMBL/GenBank/DDBJ databases">
        <title>Comparative analysis of microorganisms from saline springs in Andes Mountain Range, Colombia.</title>
        <authorList>
            <person name="Rubin E."/>
        </authorList>
    </citation>
    <scope>NUCLEOTIDE SEQUENCE [LARGE SCALE GENOMIC DNA]</scope>
    <source>
        <strain evidence="6 7">CG 23</strain>
    </source>
</reference>
<dbReference type="Proteomes" id="UP000239895">
    <property type="component" value="Unassembled WGS sequence"/>
</dbReference>
<keyword evidence="7" id="KW-1185">Reference proteome</keyword>
<dbReference type="EMBL" id="PVTX01000008">
    <property type="protein sequence ID" value="PRZ05075.1"/>
    <property type="molecule type" value="Genomic_DNA"/>
</dbReference>
<name>A0ABX5EEN4_9MICO</name>
<dbReference type="Pfam" id="PF09685">
    <property type="entry name" value="MamF_MmsF"/>
    <property type="match status" value="1"/>
</dbReference>
<sequence>MTHTPPPPPEQPYGPRPLSQSDERTWAILAHIGPLLVAAVTGGTLGLLAPLIIWLVLRDRSAFVADQAKEALNFQITLLIVVIVGWITTLILIGWLILVAAWITGLVLAIIAAITVNRYEAYRYPLTLRLVK</sequence>
<feature type="transmembrane region" description="Helical" evidence="5">
    <location>
        <begin position="76"/>
        <end position="95"/>
    </location>
</feature>
<keyword evidence="4 5" id="KW-0472">Membrane</keyword>
<feature type="transmembrane region" description="Helical" evidence="5">
    <location>
        <begin position="101"/>
        <end position="119"/>
    </location>
</feature>
<evidence type="ECO:0000256" key="5">
    <source>
        <dbReference type="SAM" id="Phobius"/>
    </source>
</evidence>
<protein>
    <recommendedName>
        <fullName evidence="8">DUF4870 domain-containing protein</fullName>
    </recommendedName>
</protein>
<comment type="subcellular location">
    <subcellularLocation>
        <location evidence="1">Membrane</location>
        <topology evidence="1">Multi-pass membrane protein</topology>
    </subcellularLocation>
</comment>
<keyword evidence="2 5" id="KW-0812">Transmembrane</keyword>
<evidence type="ECO:0000256" key="1">
    <source>
        <dbReference type="ARBA" id="ARBA00004141"/>
    </source>
</evidence>